<dbReference type="EC" id="3.1.3.15" evidence="3 8"/>
<dbReference type="InterPro" id="IPR016195">
    <property type="entry name" value="Pol/histidinol_Pase-like"/>
</dbReference>
<dbReference type="PANTHER" id="PTHR21039:SF0">
    <property type="entry name" value="HISTIDINOL-PHOSPHATASE"/>
    <property type="match status" value="1"/>
</dbReference>
<reference evidence="10" key="2">
    <citation type="journal article" date="2021" name="PeerJ">
        <title>Extensive microbial diversity within the chicken gut microbiome revealed by metagenomics and culture.</title>
        <authorList>
            <person name="Gilroy R."/>
            <person name="Ravi A."/>
            <person name="Getino M."/>
            <person name="Pursley I."/>
            <person name="Horton D.L."/>
            <person name="Alikhan N.F."/>
            <person name="Baker D."/>
            <person name="Gharbi K."/>
            <person name="Hall N."/>
            <person name="Watson M."/>
            <person name="Adriaenssens E.M."/>
            <person name="Foster-Nyarko E."/>
            <person name="Jarju S."/>
            <person name="Secka A."/>
            <person name="Antonio M."/>
            <person name="Oren A."/>
            <person name="Chaudhuri R.R."/>
            <person name="La Ragione R."/>
            <person name="Hildebrand F."/>
            <person name="Pallen M.J."/>
        </authorList>
    </citation>
    <scope>NUCLEOTIDE SEQUENCE</scope>
    <source>
        <strain evidence="10">6919</strain>
    </source>
</reference>
<proteinExistence type="inferred from homology"/>
<dbReference type="Pfam" id="PF02811">
    <property type="entry name" value="PHP"/>
    <property type="match status" value="1"/>
</dbReference>
<evidence type="ECO:0000256" key="2">
    <source>
        <dbReference type="ARBA" id="ARBA00009152"/>
    </source>
</evidence>
<evidence type="ECO:0000256" key="4">
    <source>
        <dbReference type="ARBA" id="ARBA00022605"/>
    </source>
</evidence>
<dbReference type="GO" id="GO:0004401">
    <property type="term" value="F:histidinol-phosphatase activity"/>
    <property type="evidence" value="ECO:0007669"/>
    <property type="project" value="UniProtKB-UniRule"/>
</dbReference>
<reference evidence="10" key="1">
    <citation type="submission" date="2020-10" db="EMBL/GenBank/DDBJ databases">
        <authorList>
            <person name="Gilroy R."/>
        </authorList>
    </citation>
    <scope>NUCLEOTIDE SEQUENCE</scope>
    <source>
        <strain evidence="10">6919</strain>
    </source>
</reference>
<sequence>MIDFKKITDNTRLYNFHSHTQFCDGYAPMREFVTAAIDAGFTHYGFSPHSPIPFDSPCNIKEENVAAYLSEFESLKKEFAGKIDLYKSMEIDYIDDNWGPSNPYFDTINLDYKIGSVHFIPHDDIHIDTDGSFQNFKVKMETYFNNDIRHVVKSFYNQTLKMIEAGGFDIIGHFDKIGQNAGYFQPGIEDEEWYQNLVSKVIDAIKDTGLIAEINTKSLTQHGRFFPGKRYFHILKKYEIPVIINSDAHYPALINAGREEGFEAYYNL</sequence>
<evidence type="ECO:0000256" key="7">
    <source>
        <dbReference type="ARBA" id="ARBA00049158"/>
    </source>
</evidence>
<comment type="catalytic activity">
    <reaction evidence="7 8">
        <text>L-histidinol phosphate + H2O = L-histidinol + phosphate</text>
        <dbReference type="Rhea" id="RHEA:14465"/>
        <dbReference type="ChEBI" id="CHEBI:15377"/>
        <dbReference type="ChEBI" id="CHEBI:43474"/>
        <dbReference type="ChEBI" id="CHEBI:57699"/>
        <dbReference type="ChEBI" id="CHEBI:57980"/>
        <dbReference type="EC" id="3.1.3.15"/>
    </reaction>
</comment>
<comment type="pathway">
    <text evidence="1 8">Amino-acid biosynthesis; L-histidine biosynthesis; L-histidine from 5-phospho-alpha-D-ribose 1-diphosphate: step 8/9.</text>
</comment>
<evidence type="ECO:0000256" key="6">
    <source>
        <dbReference type="ARBA" id="ARBA00023102"/>
    </source>
</evidence>
<dbReference type="InterPro" id="IPR004013">
    <property type="entry name" value="PHP_dom"/>
</dbReference>
<dbReference type="AlphaFoldDB" id="A0A9D9INQ6"/>
<comment type="caution">
    <text evidence="10">The sequence shown here is derived from an EMBL/GenBank/DDBJ whole genome shotgun (WGS) entry which is preliminary data.</text>
</comment>
<dbReference type="PANTHER" id="PTHR21039">
    <property type="entry name" value="HISTIDINOL PHOSPHATASE-RELATED"/>
    <property type="match status" value="1"/>
</dbReference>
<protein>
    <recommendedName>
        <fullName evidence="3 8">Histidinol-phosphatase</fullName>
        <shortName evidence="8">HolPase</shortName>
        <ecNumber evidence="3 8">3.1.3.15</ecNumber>
    </recommendedName>
</protein>
<evidence type="ECO:0000313" key="11">
    <source>
        <dbReference type="Proteomes" id="UP000823598"/>
    </source>
</evidence>
<evidence type="ECO:0000256" key="3">
    <source>
        <dbReference type="ARBA" id="ARBA00013085"/>
    </source>
</evidence>
<evidence type="ECO:0000256" key="8">
    <source>
        <dbReference type="RuleBase" id="RU366003"/>
    </source>
</evidence>
<organism evidence="10 11">
    <name type="scientific">Candidatus Limisoma faecipullorum</name>
    <dbReference type="NCBI Taxonomy" id="2840854"/>
    <lineage>
        <taxon>Bacteria</taxon>
        <taxon>Pseudomonadati</taxon>
        <taxon>Bacteroidota</taxon>
        <taxon>Bacteroidia</taxon>
        <taxon>Bacteroidales</taxon>
        <taxon>Candidatus Limisoma</taxon>
    </lineage>
</organism>
<dbReference type="EMBL" id="JADIMC010000044">
    <property type="protein sequence ID" value="MBO8476108.1"/>
    <property type="molecule type" value="Genomic_DNA"/>
</dbReference>
<dbReference type="Gene3D" id="3.20.20.140">
    <property type="entry name" value="Metal-dependent hydrolases"/>
    <property type="match status" value="1"/>
</dbReference>
<keyword evidence="6 8" id="KW-0368">Histidine biosynthesis</keyword>
<dbReference type="InterPro" id="IPR010140">
    <property type="entry name" value="Histidinol_P_phosphatase_HisJ"/>
</dbReference>
<comment type="similarity">
    <text evidence="2 8">Belongs to the PHP hydrolase family. HisK subfamily.</text>
</comment>
<accession>A0A9D9INQ6</accession>
<keyword evidence="5 8" id="KW-0378">Hydrolase</keyword>
<keyword evidence="4 8" id="KW-0028">Amino-acid biosynthesis</keyword>
<evidence type="ECO:0000256" key="5">
    <source>
        <dbReference type="ARBA" id="ARBA00022801"/>
    </source>
</evidence>
<dbReference type="GO" id="GO:0005737">
    <property type="term" value="C:cytoplasm"/>
    <property type="evidence" value="ECO:0007669"/>
    <property type="project" value="TreeGrafter"/>
</dbReference>
<gene>
    <name evidence="10" type="ORF">IAB88_03855</name>
</gene>
<dbReference type="CDD" id="cd12110">
    <property type="entry name" value="PHP_HisPPase_Hisj_like"/>
    <property type="match status" value="1"/>
</dbReference>
<dbReference type="Proteomes" id="UP000823598">
    <property type="component" value="Unassembled WGS sequence"/>
</dbReference>
<feature type="domain" description="PHP" evidence="9">
    <location>
        <begin position="16"/>
        <end position="216"/>
    </location>
</feature>
<evidence type="ECO:0000256" key="1">
    <source>
        <dbReference type="ARBA" id="ARBA00004970"/>
    </source>
</evidence>
<name>A0A9D9INQ6_9BACT</name>
<evidence type="ECO:0000313" key="10">
    <source>
        <dbReference type="EMBL" id="MBO8476108.1"/>
    </source>
</evidence>
<dbReference type="NCBIfam" id="TIGR01856">
    <property type="entry name" value="hisJ_fam"/>
    <property type="match status" value="1"/>
</dbReference>
<dbReference type="GO" id="GO:0000105">
    <property type="term" value="P:L-histidine biosynthetic process"/>
    <property type="evidence" value="ECO:0007669"/>
    <property type="project" value="UniProtKB-UniRule"/>
</dbReference>
<dbReference type="SUPFAM" id="SSF89550">
    <property type="entry name" value="PHP domain-like"/>
    <property type="match status" value="1"/>
</dbReference>
<evidence type="ECO:0000259" key="9">
    <source>
        <dbReference type="Pfam" id="PF02811"/>
    </source>
</evidence>